<gene>
    <name evidence="2" type="ORF">JOD45_000266</name>
</gene>
<sequence length="396" mass="44265">MQRNNNSKRSIAITDHTFRQFSGFAYNKKIPPKVPVDKITWKQVNSKKWEQKDKKSGFQAKVFKNDNQVVIAFAGTSPSDIGDLRTDAEMALNERKKRQERMKEHSYSPVVGKAMAAVDSYESKHDQFTEADNLVKDVKKKYPSAKISVTGHSLGGALAQYTAANHDLEGVTFNAPDVTNTLPEDLQKEVKEGKFNGKVTNYVNPKDWIGSGYIKEFRQHVGSTYYINSPYKGKPEAPKIGIPQYDIPSALVTNIKWYGQSVAGPGYHYLDTDYKFDKDGNLANPVFDQKTGEQLMASPRYTSGGQTIEVTPDRLRELASELEQRIGVVESATGSVVMAAEGLFSVEGAKELNLAELAERVIQTVKGVQYFHTEKIQEQSQMLKDAASRFDQADEE</sequence>
<evidence type="ECO:0000313" key="3">
    <source>
        <dbReference type="Proteomes" id="UP000808914"/>
    </source>
</evidence>
<comment type="caution">
    <text evidence="2">The sequence shown here is derived from an EMBL/GenBank/DDBJ whole genome shotgun (WGS) entry which is preliminary data.</text>
</comment>
<accession>A0ABS2PVN7</accession>
<evidence type="ECO:0000313" key="2">
    <source>
        <dbReference type="EMBL" id="MBM7644075.1"/>
    </source>
</evidence>
<feature type="domain" description="Fungal lipase-type" evidence="1">
    <location>
        <begin position="70"/>
        <end position="180"/>
    </location>
</feature>
<dbReference type="SUPFAM" id="SSF53474">
    <property type="entry name" value="alpha/beta-Hydrolases"/>
    <property type="match status" value="1"/>
</dbReference>
<dbReference type="EMBL" id="JAFBER010000001">
    <property type="protein sequence ID" value="MBM7644075.1"/>
    <property type="molecule type" value="Genomic_DNA"/>
</dbReference>
<dbReference type="Gene3D" id="3.40.50.1820">
    <property type="entry name" value="alpha/beta hydrolase"/>
    <property type="match status" value="1"/>
</dbReference>
<name>A0ABS2PVN7_9BACL</name>
<dbReference type="InterPro" id="IPR002921">
    <property type="entry name" value="Fungal_lipase-type"/>
</dbReference>
<dbReference type="PANTHER" id="PTHR31479:SF2">
    <property type="entry name" value="ALPHA_BETA-HYDROLASES SUPERFAMILY PROTEIN"/>
    <property type="match status" value="1"/>
</dbReference>
<protein>
    <recommendedName>
        <fullName evidence="1">Fungal lipase-type domain-containing protein</fullName>
    </recommendedName>
</protein>
<dbReference type="InterPro" id="IPR029058">
    <property type="entry name" value="AB_hydrolase_fold"/>
</dbReference>
<dbReference type="PANTHER" id="PTHR31479">
    <property type="entry name" value="ALPHA/BETA-HYDROLASES SUPERFAMILY PROTEIN"/>
    <property type="match status" value="1"/>
</dbReference>
<proteinExistence type="predicted"/>
<evidence type="ECO:0000259" key="1">
    <source>
        <dbReference type="Pfam" id="PF01764"/>
    </source>
</evidence>
<reference evidence="2 3" key="1">
    <citation type="submission" date="2021-01" db="EMBL/GenBank/DDBJ databases">
        <title>Genomic Encyclopedia of Type Strains, Phase IV (KMG-IV): sequencing the most valuable type-strain genomes for metagenomic binning, comparative biology and taxonomic classification.</title>
        <authorList>
            <person name="Goeker M."/>
        </authorList>
    </citation>
    <scope>NUCLEOTIDE SEQUENCE [LARGE SCALE GENOMIC DNA]</scope>
    <source>
        <strain evidence="2 3">DSM 28236</strain>
    </source>
</reference>
<dbReference type="Proteomes" id="UP000808914">
    <property type="component" value="Unassembled WGS sequence"/>
</dbReference>
<dbReference type="Pfam" id="PF01764">
    <property type="entry name" value="Lipase_3"/>
    <property type="match status" value="1"/>
</dbReference>
<organism evidence="2 3">
    <name type="scientific">Scopulibacillus daqui</name>
    <dbReference type="NCBI Taxonomy" id="1469162"/>
    <lineage>
        <taxon>Bacteria</taxon>
        <taxon>Bacillati</taxon>
        <taxon>Bacillota</taxon>
        <taxon>Bacilli</taxon>
        <taxon>Bacillales</taxon>
        <taxon>Sporolactobacillaceae</taxon>
        <taxon>Scopulibacillus</taxon>
    </lineage>
</organism>
<dbReference type="RefSeq" id="WP_205002038.1">
    <property type="nucleotide sequence ID" value="NZ_JAFBER010000001.1"/>
</dbReference>
<keyword evidence="3" id="KW-1185">Reference proteome</keyword>